<dbReference type="Pfam" id="PF14584">
    <property type="entry name" value="DUF4446"/>
    <property type="match status" value="1"/>
</dbReference>
<evidence type="ECO:0000313" key="1">
    <source>
        <dbReference type="EMBL" id="OHA75927.1"/>
    </source>
</evidence>
<dbReference type="EMBL" id="MHUL01000047">
    <property type="protein sequence ID" value="OHA75927.1"/>
    <property type="molecule type" value="Genomic_DNA"/>
</dbReference>
<protein>
    <recommendedName>
        <fullName evidence="3">DUF4446 domain-containing protein</fullName>
    </recommendedName>
</protein>
<accession>A0A1G2RSZ7</accession>
<sequence>MFQFFKKTEETPSTPEEVVKKLKVLEERLLKTRKELEETKGKLKFSLSKVALVRFNPFKEIGSNQSFSVALLNHHHDGVIITSHFGRETNRVYAKQVIKGKAEHQLSEEEEEALQQAMGSK</sequence>
<gene>
    <name evidence="1" type="ORF">A3J30_00665</name>
</gene>
<comment type="caution">
    <text evidence="1">The sequence shown here is derived from an EMBL/GenBank/DDBJ whole genome shotgun (WGS) entry which is preliminary data.</text>
</comment>
<name>A0A1G2RSZ7_9BACT</name>
<evidence type="ECO:0008006" key="3">
    <source>
        <dbReference type="Google" id="ProtNLM"/>
    </source>
</evidence>
<organism evidence="1 2">
    <name type="scientific">Candidatus Wildermuthbacteria bacterium RIFCSPLOWO2_02_FULL_47_9c</name>
    <dbReference type="NCBI Taxonomy" id="1802466"/>
    <lineage>
        <taxon>Bacteria</taxon>
        <taxon>Candidatus Wildermuthiibacteriota</taxon>
    </lineage>
</organism>
<dbReference type="AlphaFoldDB" id="A0A1G2RSZ7"/>
<proteinExistence type="predicted"/>
<evidence type="ECO:0000313" key="2">
    <source>
        <dbReference type="Proteomes" id="UP000178222"/>
    </source>
</evidence>
<reference evidence="1 2" key="1">
    <citation type="journal article" date="2016" name="Nat. Commun.">
        <title>Thousands of microbial genomes shed light on interconnected biogeochemical processes in an aquifer system.</title>
        <authorList>
            <person name="Anantharaman K."/>
            <person name="Brown C.T."/>
            <person name="Hug L.A."/>
            <person name="Sharon I."/>
            <person name="Castelle C.J."/>
            <person name="Probst A.J."/>
            <person name="Thomas B.C."/>
            <person name="Singh A."/>
            <person name="Wilkins M.J."/>
            <person name="Karaoz U."/>
            <person name="Brodie E.L."/>
            <person name="Williams K.H."/>
            <person name="Hubbard S.S."/>
            <person name="Banfield J.F."/>
        </authorList>
    </citation>
    <scope>NUCLEOTIDE SEQUENCE [LARGE SCALE GENOMIC DNA]</scope>
</reference>
<dbReference type="InterPro" id="IPR027981">
    <property type="entry name" value="DUF4446"/>
</dbReference>
<dbReference type="Proteomes" id="UP000178222">
    <property type="component" value="Unassembled WGS sequence"/>
</dbReference>